<gene>
    <name evidence="1" type="ORF">JQS30_08750</name>
</gene>
<evidence type="ECO:0000313" key="2">
    <source>
        <dbReference type="Proteomes" id="UP000662939"/>
    </source>
</evidence>
<evidence type="ECO:0000313" key="1">
    <source>
        <dbReference type="EMBL" id="QSB03914.1"/>
    </source>
</evidence>
<dbReference type="RefSeq" id="WP_213169912.1">
    <property type="nucleotide sequence ID" value="NZ_CP070496.1"/>
</dbReference>
<protein>
    <submittedName>
        <fullName evidence="1">Uncharacterized protein</fullName>
    </submittedName>
</protein>
<proteinExistence type="predicted"/>
<dbReference type="KEGG" id="nav:JQS30_08750"/>
<accession>A0A895XF20</accession>
<dbReference type="Proteomes" id="UP000662939">
    <property type="component" value="Chromosome"/>
</dbReference>
<dbReference type="AlphaFoldDB" id="A0A895XF20"/>
<reference evidence="1" key="1">
    <citation type="submission" date="2021-02" db="EMBL/GenBank/DDBJ databases">
        <title>Natronoglycomyces albus gen. nov., sp. nov, a haloalkaliphilic actinobacterium from a soda solonchak soil.</title>
        <authorList>
            <person name="Sorokin D.Y."/>
            <person name="Khijniak T.V."/>
            <person name="Zakharycheva A.P."/>
            <person name="Boueva O.V."/>
            <person name="Ariskina E.V."/>
            <person name="Hahnke R.L."/>
            <person name="Bunk B."/>
            <person name="Sproer C."/>
            <person name="Schumann P."/>
            <person name="Evtushenko L.I."/>
            <person name="Kublanov I.V."/>
        </authorList>
    </citation>
    <scope>NUCLEOTIDE SEQUENCE</scope>
    <source>
        <strain evidence="1">DSM 106290</strain>
    </source>
</reference>
<sequence length="156" mass="17269">MTTWPNASIDTVTRFRALSAAVAGAHVAERFINAPFDDVWAYISDLEGGFGDIEPDMRNIHVRHYDGHRIVAVARSRLGMRALLRGTLRPGWCWLQSRFLIIGIAAQPEGTGTRVAMTGGLRVPGRARLAPLGVRRTAQRSLIRLERHFSPAAIED</sequence>
<dbReference type="EMBL" id="CP070496">
    <property type="protein sequence ID" value="QSB03914.1"/>
    <property type="molecule type" value="Genomic_DNA"/>
</dbReference>
<keyword evidence="2" id="KW-1185">Reference proteome</keyword>
<name>A0A895XF20_9ACTN</name>
<organism evidence="1 2">
    <name type="scientific">Natronoglycomyces albus</name>
    <dbReference type="NCBI Taxonomy" id="2811108"/>
    <lineage>
        <taxon>Bacteria</taxon>
        <taxon>Bacillati</taxon>
        <taxon>Actinomycetota</taxon>
        <taxon>Actinomycetes</taxon>
        <taxon>Glycomycetales</taxon>
        <taxon>Glycomycetaceae</taxon>
        <taxon>Natronoglycomyces</taxon>
    </lineage>
</organism>
<dbReference type="SUPFAM" id="SSF55961">
    <property type="entry name" value="Bet v1-like"/>
    <property type="match status" value="1"/>
</dbReference>